<sequence>MILLAPRAASCPTTVASVPLIAGTLADGVAAGVETSAGAEGDADSSAGAEGDAGADAVTVTVAGATAPDGPSPPEQADRPVARAATRRMCVALSNLFTMGNDLMRSGWR</sequence>
<evidence type="ECO:0000256" key="1">
    <source>
        <dbReference type="SAM" id="MobiDB-lite"/>
    </source>
</evidence>
<evidence type="ECO:0000313" key="2">
    <source>
        <dbReference type="EMBL" id="GAA2865545.1"/>
    </source>
</evidence>
<name>A0ABP6IDP7_9ACTN</name>
<feature type="region of interest" description="Disordered" evidence="1">
    <location>
        <begin position="35"/>
        <end position="57"/>
    </location>
</feature>
<proteinExistence type="predicted"/>
<evidence type="ECO:0008006" key="4">
    <source>
        <dbReference type="Google" id="ProtNLM"/>
    </source>
</evidence>
<feature type="compositionally biased region" description="Low complexity" evidence="1">
    <location>
        <begin position="36"/>
        <end position="57"/>
    </location>
</feature>
<dbReference type="EMBL" id="BAAAVI010000014">
    <property type="protein sequence ID" value="GAA2865545.1"/>
    <property type="molecule type" value="Genomic_DNA"/>
</dbReference>
<reference evidence="3" key="1">
    <citation type="journal article" date="2019" name="Int. J. Syst. Evol. Microbiol.">
        <title>The Global Catalogue of Microorganisms (GCM) 10K type strain sequencing project: providing services to taxonomists for standard genome sequencing and annotation.</title>
        <authorList>
            <consortium name="The Broad Institute Genomics Platform"/>
            <consortium name="The Broad Institute Genome Sequencing Center for Infectious Disease"/>
            <person name="Wu L."/>
            <person name="Ma J."/>
        </authorList>
    </citation>
    <scope>NUCLEOTIDE SEQUENCE [LARGE SCALE GENOMIC DNA]</scope>
    <source>
        <strain evidence="3">JCM 6242</strain>
    </source>
</reference>
<dbReference type="Proteomes" id="UP001500831">
    <property type="component" value="Unassembled WGS sequence"/>
</dbReference>
<protein>
    <recommendedName>
        <fullName evidence="4">Secreted protein</fullName>
    </recommendedName>
</protein>
<organism evidence="2 3">
    <name type="scientific">Streptosporangium fragile</name>
    <dbReference type="NCBI Taxonomy" id="46186"/>
    <lineage>
        <taxon>Bacteria</taxon>
        <taxon>Bacillati</taxon>
        <taxon>Actinomycetota</taxon>
        <taxon>Actinomycetes</taxon>
        <taxon>Streptosporangiales</taxon>
        <taxon>Streptosporangiaceae</taxon>
        <taxon>Streptosporangium</taxon>
    </lineage>
</organism>
<feature type="region of interest" description="Disordered" evidence="1">
    <location>
        <begin position="63"/>
        <end position="82"/>
    </location>
</feature>
<accession>A0ABP6IDP7</accession>
<comment type="caution">
    <text evidence="2">The sequence shown here is derived from an EMBL/GenBank/DDBJ whole genome shotgun (WGS) entry which is preliminary data.</text>
</comment>
<gene>
    <name evidence="2" type="ORF">GCM10010517_24910</name>
</gene>
<keyword evidence="3" id="KW-1185">Reference proteome</keyword>
<evidence type="ECO:0000313" key="3">
    <source>
        <dbReference type="Proteomes" id="UP001500831"/>
    </source>
</evidence>